<dbReference type="SUPFAM" id="SSF53335">
    <property type="entry name" value="S-adenosyl-L-methionine-dependent methyltransferases"/>
    <property type="match status" value="1"/>
</dbReference>
<dbReference type="Gene3D" id="3.40.50.150">
    <property type="entry name" value="Vaccinia Virus protein VP39"/>
    <property type="match status" value="1"/>
</dbReference>
<proteinExistence type="predicted"/>
<evidence type="ECO:0000259" key="1">
    <source>
        <dbReference type="Pfam" id="PF08241"/>
    </source>
</evidence>
<evidence type="ECO:0000313" key="2">
    <source>
        <dbReference type="EMBL" id="SUQ39490.1"/>
    </source>
</evidence>
<dbReference type="CDD" id="cd02440">
    <property type="entry name" value="AdoMet_MTases"/>
    <property type="match status" value="1"/>
</dbReference>
<accession>A0A380SBV2</accession>
<evidence type="ECO:0000313" key="3">
    <source>
        <dbReference type="Proteomes" id="UP000255087"/>
    </source>
</evidence>
<dbReference type="InterPro" id="IPR029063">
    <property type="entry name" value="SAM-dependent_MTases_sf"/>
</dbReference>
<sequence length="268" mass="31235">MTYVVDKKITPDAIQTMNYPDFVALMKQDNTPPGGSYTLDYWIEHSNISKNSLLLDLACSTGYSSRYCYEKLNTLAQGIDISNVAINLAKEKASILGANDSLTYQVSDACELPFKSVYFTHILAGCNFAFIQERETALDEVIRVLKKGGVICTSNFYYRRTPESQIINNVYNAIGFKPDPKWDLQYWHDFFNHEKLELLHEKNYELTSQNYSDLQKNISNYIRKDNEFTRELDKKIQDAFYERFLSIREPLNTQRDYQGVTIQLWRKK</sequence>
<dbReference type="RefSeq" id="WP_042820411.1">
    <property type="nucleotide sequence ID" value="NZ_NCLF01000054.1"/>
</dbReference>
<dbReference type="GO" id="GO:0008757">
    <property type="term" value="F:S-adenosylmethionine-dependent methyltransferase activity"/>
    <property type="evidence" value="ECO:0007669"/>
    <property type="project" value="InterPro"/>
</dbReference>
<organism evidence="2 3">
    <name type="scientific">Yersinia pseudotuberculosis</name>
    <dbReference type="NCBI Taxonomy" id="633"/>
    <lineage>
        <taxon>Bacteria</taxon>
        <taxon>Pseudomonadati</taxon>
        <taxon>Pseudomonadota</taxon>
        <taxon>Gammaproteobacteria</taxon>
        <taxon>Enterobacterales</taxon>
        <taxon>Yersiniaceae</taxon>
        <taxon>Yersinia</taxon>
    </lineage>
</organism>
<dbReference type="EC" id="2.1.1.-" evidence="2"/>
<keyword evidence="2" id="KW-0808">Transferase</keyword>
<dbReference type="PANTHER" id="PTHR43591">
    <property type="entry name" value="METHYLTRANSFERASE"/>
    <property type="match status" value="1"/>
</dbReference>
<dbReference type="EMBL" id="UHJC01000002">
    <property type="protein sequence ID" value="SUQ39490.1"/>
    <property type="molecule type" value="Genomic_DNA"/>
</dbReference>
<dbReference type="Pfam" id="PF08241">
    <property type="entry name" value="Methyltransf_11"/>
    <property type="match status" value="1"/>
</dbReference>
<name>A0A380SBV2_YERPU</name>
<dbReference type="InterPro" id="IPR013216">
    <property type="entry name" value="Methyltransf_11"/>
</dbReference>
<reference evidence="2 3" key="1">
    <citation type="submission" date="2018-06" db="EMBL/GenBank/DDBJ databases">
        <authorList>
            <consortium name="Pathogen Informatics"/>
            <person name="Doyle S."/>
        </authorList>
    </citation>
    <scope>NUCLEOTIDE SEQUENCE [LARGE SCALE GENOMIC DNA]</scope>
    <source>
        <strain evidence="2 3">NCTC8580</strain>
    </source>
</reference>
<dbReference type="AlphaFoldDB" id="A0A380SBV2"/>
<dbReference type="PANTHER" id="PTHR43591:SF110">
    <property type="entry name" value="RHODANESE DOMAIN-CONTAINING PROTEIN"/>
    <property type="match status" value="1"/>
</dbReference>
<protein>
    <submittedName>
        <fullName evidence="2">Type 11 methyltransferase</fullName>
        <ecNumber evidence="2">2.1.1.-</ecNumber>
    </submittedName>
</protein>
<gene>
    <name evidence="2" type="primary">rebM</name>
    <name evidence="2" type="ORF">NCTC8580_04719</name>
</gene>
<dbReference type="GO" id="GO:0032259">
    <property type="term" value="P:methylation"/>
    <property type="evidence" value="ECO:0007669"/>
    <property type="project" value="UniProtKB-KW"/>
</dbReference>
<feature type="domain" description="Methyltransferase type 11" evidence="1">
    <location>
        <begin position="55"/>
        <end position="152"/>
    </location>
</feature>
<dbReference type="Proteomes" id="UP000255087">
    <property type="component" value="Unassembled WGS sequence"/>
</dbReference>
<keyword evidence="2" id="KW-0489">Methyltransferase</keyword>